<dbReference type="PANTHER" id="PTHR22589">
    <property type="entry name" value="CARNITINE O-ACYLTRANSFERASE"/>
    <property type="match status" value="1"/>
</dbReference>
<sequence>MALLFRTSSCAFSTRYPSVVTINRPLLHHTRRLISTTEQPKTFSNQSKLPRLPIPELKGTAERYKKSLLPLLSSAEHAKVSQKVDQFINDGGLGPKLQERLKALDKQETPKEVSWLDELWLNKGYLEYRIPTLINVNWWNQFKDPEGGLVSDVAPGKATEFQLQRAANIAVGLVNYSNKINNEEVPPDVSRSGPFCMHQLKKLFGASRIAANPRDKIITNWPATAKHITVIYKDQIFSVPVFDAEGEILSNKAMASQFRRVVEQVDKVQPELLQPPVGIMTSEHRDTWATVREQLESNATNKNTLNDIDSSLFVISLDDYSASSDIDRAHRNVFHGKEGRNRWFDKALSFIVENNGRAGVNGEHAPADAIIPFTMFSEIIKSEQNVQDIVKPNLSAPAPPTWLGWDITPAIDDALKTAQSNAAKLINDIDSILLHYHGYGSQFMKKAKVSPDGWMQMAFQLAYYRQHGKSVPTYEAASTRKFLTGRTETVRTLSVDSIAFTKAWEDENVKMEDKLALMEKAIGSHLEYMKAAVNGKGVDRHLLGLRCMMTPEEANSEAAAIFQDPSYANSQYWILSTSNVSPGDLSYGGFGAVVPEGYGIAYAVDKERIRISMSSWNSYPETDTPEFRNVVNDILDEFGEVAEKYLIK</sequence>
<evidence type="ECO:0000256" key="5">
    <source>
        <dbReference type="RuleBase" id="RU003801"/>
    </source>
</evidence>
<evidence type="ECO:0000256" key="1">
    <source>
        <dbReference type="ARBA" id="ARBA00005232"/>
    </source>
</evidence>
<dbReference type="InterPro" id="IPR039551">
    <property type="entry name" value="Cho/carn_acyl_trans"/>
</dbReference>
<dbReference type="Pfam" id="PF00755">
    <property type="entry name" value="Carn_acyltransf"/>
    <property type="match status" value="1"/>
</dbReference>
<keyword evidence="2 5" id="KW-0808">Transferase</keyword>
<comment type="caution">
    <text evidence="7">The sequence shown here is derived from an EMBL/GenBank/DDBJ whole genome shotgun (WGS) entry which is preliminary data.</text>
</comment>
<feature type="domain" description="Choline/carnitine acyltransferase" evidence="6">
    <location>
        <begin position="52"/>
        <end position="631"/>
    </location>
</feature>
<dbReference type="Proteomes" id="UP000646827">
    <property type="component" value="Unassembled WGS sequence"/>
</dbReference>
<organism evidence="7 8">
    <name type="scientific">Circinella minor</name>
    <dbReference type="NCBI Taxonomy" id="1195481"/>
    <lineage>
        <taxon>Eukaryota</taxon>
        <taxon>Fungi</taxon>
        <taxon>Fungi incertae sedis</taxon>
        <taxon>Mucoromycota</taxon>
        <taxon>Mucoromycotina</taxon>
        <taxon>Mucoromycetes</taxon>
        <taxon>Mucorales</taxon>
        <taxon>Lichtheimiaceae</taxon>
        <taxon>Circinella</taxon>
    </lineage>
</organism>
<gene>
    <name evidence="7" type="ORF">INT45_002470</name>
</gene>
<protein>
    <recommendedName>
        <fullName evidence="6">Choline/carnitine acyltransferase domain-containing protein</fullName>
    </recommendedName>
</protein>
<evidence type="ECO:0000256" key="4">
    <source>
        <dbReference type="PIRSR" id="PIRSR600542-1"/>
    </source>
</evidence>
<dbReference type="OrthoDB" id="240216at2759"/>
<dbReference type="GO" id="GO:0016746">
    <property type="term" value="F:acyltransferase activity"/>
    <property type="evidence" value="ECO:0007669"/>
    <property type="project" value="UniProtKB-KW"/>
</dbReference>
<evidence type="ECO:0000313" key="7">
    <source>
        <dbReference type="EMBL" id="KAG2226004.1"/>
    </source>
</evidence>
<evidence type="ECO:0000256" key="3">
    <source>
        <dbReference type="ARBA" id="ARBA00023315"/>
    </source>
</evidence>
<comment type="similarity">
    <text evidence="1 5">Belongs to the carnitine/choline acetyltransferase family.</text>
</comment>
<reference evidence="7 8" key="1">
    <citation type="submission" date="2020-12" db="EMBL/GenBank/DDBJ databases">
        <title>Metabolic potential, ecology and presence of endohyphal bacteria is reflected in genomic diversity of Mucoromycotina.</title>
        <authorList>
            <person name="Muszewska A."/>
            <person name="Okrasinska A."/>
            <person name="Steczkiewicz K."/>
            <person name="Drgas O."/>
            <person name="Orlowska M."/>
            <person name="Perlinska-Lenart U."/>
            <person name="Aleksandrzak-Piekarczyk T."/>
            <person name="Szatraj K."/>
            <person name="Zielenkiewicz U."/>
            <person name="Pilsyk S."/>
            <person name="Malc E."/>
            <person name="Mieczkowski P."/>
            <person name="Kruszewska J.S."/>
            <person name="Biernat P."/>
            <person name="Pawlowska J."/>
        </authorList>
    </citation>
    <scope>NUCLEOTIDE SEQUENCE [LARGE SCALE GENOMIC DNA]</scope>
    <source>
        <strain evidence="7 8">CBS 142.35</strain>
    </source>
</reference>
<evidence type="ECO:0000259" key="6">
    <source>
        <dbReference type="Pfam" id="PF00755"/>
    </source>
</evidence>
<evidence type="ECO:0000256" key="2">
    <source>
        <dbReference type="ARBA" id="ARBA00022679"/>
    </source>
</evidence>
<dbReference type="InterPro" id="IPR023213">
    <property type="entry name" value="CAT-like_dom_sf"/>
</dbReference>
<dbReference type="InterPro" id="IPR042231">
    <property type="entry name" value="Cho/carn_acyl_trans_2"/>
</dbReference>
<proteinExistence type="inferred from homology"/>
<name>A0A8H7S989_9FUNG</name>
<dbReference type="AlphaFoldDB" id="A0A8H7S989"/>
<evidence type="ECO:0000313" key="8">
    <source>
        <dbReference type="Proteomes" id="UP000646827"/>
    </source>
</evidence>
<feature type="active site" description="Proton acceptor" evidence="4">
    <location>
        <position position="364"/>
    </location>
</feature>
<dbReference type="InterPro" id="IPR000542">
    <property type="entry name" value="Carn_acyl_trans"/>
</dbReference>
<dbReference type="SUPFAM" id="SSF52777">
    <property type="entry name" value="CoA-dependent acyltransferases"/>
    <property type="match status" value="2"/>
</dbReference>
<accession>A0A8H7S989</accession>
<dbReference type="Gene3D" id="3.30.559.70">
    <property type="entry name" value="Choline/Carnitine o-acyltransferase, domain 2"/>
    <property type="match status" value="1"/>
</dbReference>
<dbReference type="PROSITE" id="PS00440">
    <property type="entry name" value="ACYLTRANSF_C_2"/>
    <property type="match status" value="1"/>
</dbReference>
<keyword evidence="8" id="KW-1185">Reference proteome</keyword>
<dbReference type="PANTHER" id="PTHR22589:SF107">
    <property type="entry name" value="CHOLINE_CARNITINE ACYLTRANSFERASE DOMAIN-CONTAINING PROTEIN"/>
    <property type="match status" value="1"/>
</dbReference>
<keyword evidence="3 5" id="KW-0012">Acyltransferase</keyword>
<dbReference type="EMBL" id="JAEPRB010000021">
    <property type="protein sequence ID" value="KAG2226004.1"/>
    <property type="molecule type" value="Genomic_DNA"/>
</dbReference>
<dbReference type="Gene3D" id="3.30.559.10">
    <property type="entry name" value="Chloramphenicol acetyltransferase-like domain"/>
    <property type="match status" value="1"/>
</dbReference>